<accession>A0ABW2QHJ5</accession>
<gene>
    <name evidence="1" type="ORF">ACFQPB_08490</name>
</gene>
<organism evidence="1 2">
    <name type="scientific">Hydrogenophaga atypica</name>
    <dbReference type="NCBI Taxonomy" id="249409"/>
    <lineage>
        <taxon>Bacteria</taxon>
        <taxon>Pseudomonadati</taxon>
        <taxon>Pseudomonadota</taxon>
        <taxon>Betaproteobacteria</taxon>
        <taxon>Burkholderiales</taxon>
        <taxon>Comamonadaceae</taxon>
        <taxon>Hydrogenophaga</taxon>
    </lineage>
</organism>
<name>A0ABW2QHJ5_9BURK</name>
<protein>
    <submittedName>
        <fullName evidence="1">Uncharacterized protein</fullName>
    </submittedName>
</protein>
<reference evidence="2" key="1">
    <citation type="journal article" date="2019" name="Int. J. Syst. Evol. Microbiol.">
        <title>The Global Catalogue of Microorganisms (GCM) 10K type strain sequencing project: providing services to taxonomists for standard genome sequencing and annotation.</title>
        <authorList>
            <consortium name="The Broad Institute Genomics Platform"/>
            <consortium name="The Broad Institute Genome Sequencing Center for Infectious Disease"/>
            <person name="Wu L."/>
            <person name="Ma J."/>
        </authorList>
    </citation>
    <scope>NUCLEOTIDE SEQUENCE [LARGE SCALE GENOMIC DNA]</scope>
    <source>
        <strain evidence="2">CGMCC 1.12371</strain>
    </source>
</reference>
<evidence type="ECO:0000313" key="2">
    <source>
        <dbReference type="Proteomes" id="UP001596501"/>
    </source>
</evidence>
<evidence type="ECO:0000313" key="1">
    <source>
        <dbReference type="EMBL" id="MFC7408896.1"/>
    </source>
</evidence>
<dbReference type="RefSeq" id="WP_382221847.1">
    <property type="nucleotide sequence ID" value="NZ_JBHTCA010000004.1"/>
</dbReference>
<dbReference type="Proteomes" id="UP001596501">
    <property type="component" value="Unassembled WGS sequence"/>
</dbReference>
<proteinExistence type="predicted"/>
<dbReference type="EMBL" id="JBHTCA010000004">
    <property type="protein sequence ID" value="MFC7408896.1"/>
    <property type="molecule type" value="Genomic_DNA"/>
</dbReference>
<sequence length="93" mass="9751">MSEHINPEQARALVREITSSACNIATLAGKAFDTGADGDALGAYLDAIEHAAQRVGWLSELASAQLGERTAVVGFDAAAWLLPRPCQARTVEG</sequence>
<comment type="caution">
    <text evidence="1">The sequence shown here is derived from an EMBL/GenBank/DDBJ whole genome shotgun (WGS) entry which is preliminary data.</text>
</comment>
<keyword evidence="2" id="KW-1185">Reference proteome</keyword>